<dbReference type="EMBL" id="DACSWI010000022">
    <property type="protein sequence ID" value="HAT3811078.1"/>
    <property type="molecule type" value="Genomic_DNA"/>
</dbReference>
<evidence type="ECO:0000313" key="1">
    <source>
        <dbReference type="EMBL" id="HAT3811078.1"/>
    </source>
</evidence>
<sequence length="77" mass="8442">MNIPENEVGEEVAPCYVGDKVGDVFTFFPWQAPLNPPGFTDNASAPATQKMAGAVVIQTPFRKKSKQNITKEHNSYS</sequence>
<reference evidence="1" key="1">
    <citation type="journal article" date="2018" name="Genome Biol.">
        <title>SKESA: strategic k-mer extension for scrupulous assemblies.</title>
        <authorList>
            <person name="Souvorov A."/>
            <person name="Agarwala R."/>
            <person name="Lipman D.J."/>
        </authorList>
    </citation>
    <scope>NUCLEOTIDE SEQUENCE</scope>
    <source>
        <strain evidence="1">Morganella morganii ARLG-3209</strain>
    </source>
</reference>
<organism evidence="1 2">
    <name type="scientific">Morganella morganii</name>
    <name type="common">Proteus morganii</name>
    <dbReference type="NCBI Taxonomy" id="582"/>
    <lineage>
        <taxon>Bacteria</taxon>
        <taxon>Pseudomonadati</taxon>
        <taxon>Pseudomonadota</taxon>
        <taxon>Gammaproteobacteria</taxon>
        <taxon>Enterobacterales</taxon>
        <taxon>Morganellaceae</taxon>
        <taxon>Morganella</taxon>
    </lineage>
</organism>
<accession>A0AAN5MIZ2</accession>
<reference evidence="1" key="2">
    <citation type="submission" date="2020-10" db="EMBL/GenBank/DDBJ databases">
        <authorList>
            <consortium name="NCBI Pathogen Detection Project"/>
        </authorList>
    </citation>
    <scope>NUCLEOTIDE SEQUENCE</scope>
    <source>
        <strain evidence="1">Morganella morganii ARLG-3209</strain>
    </source>
</reference>
<dbReference type="Proteomes" id="UP000865968">
    <property type="component" value="Unassembled WGS sequence"/>
</dbReference>
<dbReference type="AlphaFoldDB" id="A0AAN5MIZ2"/>
<comment type="caution">
    <text evidence="1">The sequence shown here is derived from an EMBL/GenBank/DDBJ whole genome shotgun (WGS) entry which is preliminary data.</text>
</comment>
<name>A0AAN5MIZ2_MORMO</name>
<evidence type="ECO:0000313" key="2">
    <source>
        <dbReference type="Proteomes" id="UP000865968"/>
    </source>
</evidence>
<gene>
    <name evidence="1" type="ORF">I8608_003999</name>
</gene>
<proteinExistence type="predicted"/>
<protein>
    <submittedName>
        <fullName evidence="1">Uncharacterized protein</fullName>
    </submittedName>
</protein>